<dbReference type="Pfam" id="PF00728">
    <property type="entry name" value="Glyco_hydro_20"/>
    <property type="match status" value="1"/>
</dbReference>
<evidence type="ECO:0000313" key="7">
    <source>
        <dbReference type="Proteomes" id="UP001233999"/>
    </source>
</evidence>
<evidence type="ECO:0000256" key="1">
    <source>
        <dbReference type="ARBA" id="ARBA00001231"/>
    </source>
</evidence>
<keyword evidence="7" id="KW-1185">Reference proteome</keyword>
<dbReference type="Proteomes" id="UP001233999">
    <property type="component" value="Unassembled WGS sequence"/>
</dbReference>
<dbReference type="EC" id="3.2.1.52" evidence="3"/>
<name>A0AAD7ZIG6_DIPPU</name>
<evidence type="ECO:0000313" key="6">
    <source>
        <dbReference type="EMBL" id="KAJ9581133.1"/>
    </source>
</evidence>
<accession>A0AAD7ZIG6</accession>
<feature type="domain" description="Glycoside hydrolase family 20 catalytic" evidence="5">
    <location>
        <begin position="86"/>
        <end position="228"/>
    </location>
</feature>
<dbReference type="GO" id="GO:0004563">
    <property type="term" value="F:beta-N-acetylhexosaminidase activity"/>
    <property type="evidence" value="ECO:0007669"/>
    <property type="project" value="UniProtKB-EC"/>
</dbReference>
<dbReference type="PANTHER" id="PTHR21040">
    <property type="entry name" value="BCDNA.GH04120"/>
    <property type="match status" value="1"/>
</dbReference>
<comment type="catalytic activity">
    <reaction evidence="1">
        <text>Hydrolysis of terminal non-reducing N-acetyl-D-hexosamine residues in N-acetyl-beta-D-hexosaminides.</text>
        <dbReference type="EC" id="3.2.1.52"/>
    </reaction>
</comment>
<dbReference type="InterPro" id="IPR017853">
    <property type="entry name" value="GH"/>
</dbReference>
<protein>
    <recommendedName>
        <fullName evidence="3">beta-N-acetylhexosaminidase</fullName>
        <ecNumber evidence="3">3.2.1.52</ecNumber>
    </recommendedName>
</protein>
<dbReference type="InterPro" id="IPR038901">
    <property type="entry name" value="HEXDC-like"/>
</dbReference>
<evidence type="ECO:0000256" key="4">
    <source>
        <dbReference type="ARBA" id="ARBA00022801"/>
    </source>
</evidence>
<dbReference type="Gene3D" id="3.20.20.80">
    <property type="entry name" value="Glycosidases"/>
    <property type="match status" value="1"/>
</dbReference>
<dbReference type="CDD" id="cd06565">
    <property type="entry name" value="GH20_GcnA-like"/>
    <property type="match status" value="1"/>
</dbReference>
<keyword evidence="4" id="KW-0378">Hydrolase</keyword>
<organism evidence="6 7">
    <name type="scientific">Diploptera punctata</name>
    <name type="common">Pacific beetle cockroach</name>
    <dbReference type="NCBI Taxonomy" id="6984"/>
    <lineage>
        <taxon>Eukaryota</taxon>
        <taxon>Metazoa</taxon>
        <taxon>Ecdysozoa</taxon>
        <taxon>Arthropoda</taxon>
        <taxon>Hexapoda</taxon>
        <taxon>Insecta</taxon>
        <taxon>Pterygota</taxon>
        <taxon>Neoptera</taxon>
        <taxon>Polyneoptera</taxon>
        <taxon>Dictyoptera</taxon>
        <taxon>Blattodea</taxon>
        <taxon>Blaberoidea</taxon>
        <taxon>Blaberidae</taxon>
        <taxon>Diplopterinae</taxon>
        <taxon>Diploptera</taxon>
    </lineage>
</organism>
<feature type="non-terminal residue" evidence="6">
    <location>
        <position position="496"/>
    </location>
</feature>
<comment type="caution">
    <text evidence="6">The sequence shown here is derived from an EMBL/GenBank/DDBJ whole genome shotgun (WGS) entry which is preliminary data.</text>
</comment>
<evidence type="ECO:0000256" key="3">
    <source>
        <dbReference type="ARBA" id="ARBA00012663"/>
    </source>
</evidence>
<proteinExistence type="inferred from homology"/>
<sequence>INFLRCSVKMALNMQQQITIAAWAITYANDREAARRARLVHLDFKGAPPRIRYLEKLFPLIAAAGATAILVEYEDMFPYEGSLANVSARNAYSKSEIYALISAAKLNNLQVIPLIQTFGHLEFVLKLPEFKHLRELPSFPQELCPLNPKSLDSLVYEMLKQVMMLHSTSKYMHIGCDEVYHMGACSKCSHVDTKELFANHVASISRFIRESYPGVTPLIWDDMLRRWSPADHAKWGLGELVEPVVWVYADDIHSLLPHFAWHAYRRTFSHIWTAGAYKGASGETALVPEVQKHHLNTVSWLSIMKNCSGCKGYILTGWSRYDHFAVLCELLPVSVPSLIHNLLLASRGDTHHIPKFLNCPQSMYISLDSKSFHSQFSKCNFPGSDALLAINNLSVLKSMVKELRKKTGGWISSYNIRYNFSSPMRILQCLSEVTQLSREITAYRDKTENVLLEYIDSFSVSEWLEQRLQPLQDEIIALEQSMQNLMDKDTWPRRPL</sequence>
<evidence type="ECO:0000259" key="5">
    <source>
        <dbReference type="Pfam" id="PF00728"/>
    </source>
</evidence>
<dbReference type="AlphaFoldDB" id="A0AAD7ZIG6"/>
<dbReference type="PANTHER" id="PTHR21040:SF8">
    <property type="entry name" value="BCDNA.GH04120"/>
    <property type="match status" value="1"/>
</dbReference>
<evidence type="ECO:0000256" key="2">
    <source>
        <dbReference type="ARBA" id="ARBA00006285"/>
    </source>
</evidence>
<gene>
    <name evidence="6" type="ORF">L9F63_023692</name>
</gene>
<dbReference type="EMBL" id="JASPKZ010008017">
    <property type="protein sequence ID" value="KAJ9581133.1"/>
    <property type="molecule type" value="Genomic_DNA"/>
</dbReference>
<reference evidence="6" key="2">
    <citation type="submission" date="2023-05" db="EMBL/GenBank/DDBJ databases">
        <authorList>
            <person name="Fouks B."/>
        </authorList>
    </citation>
    <scope>NUCLEOTIDE SEQUENCE</scope>
    <source>
        <strain evidence="6">Stay&amp;Tobe</strain>
        <tissue evidence="6">Testes</tissue>
    </source>
</reference>
<dbReference type="SUPFAM" id="SSF51445">
    <property type="entry name" value="(Trans)glycosidases"/>
    <property type="match status" value="1"/>
</dbReference>
<dbReference type="InterPro" id="IPR015883">
    <property type="entry name" value="Glyco_hydro_20_cat"/>
</dbReference>
<comment type="similarity">
    <text evidence="2">Belongs to the glycosyl hydrolase 20 family.</text>
</comment>
<reference evidence="6" key="1">
    <citation type="journal article" date="2023" name="IScience">
        <title>Live-bearing cockroach genome reveals convergent evolutionary mechanisms linked to viviparity in insects and beyond.</title>
        <authorList>
            <person name="Fouks B."/>
            <person name="Harrison M.C."/>
            <person name="Mikhailova A.A."/>
            <person name="Marchal E."/>
            <person name="English S."/>
            <person name="Carruthers M."/>
            <person name="Jennings E.C."/>
            <person name="Chiamaka E.L."/>
            <person name="Frigard R.A."/>
            <person name="Pippel M."/>
            <person name="Attardo G.M."/>
            <person name="Benoit J.B."/>
            <person name="Bornberg-Bauer E."/>
            <person name="Tobe S.S."/>
        </authorList>
    </citation>
    <scope>NUCLEOTIDE SEQUENCE</scope>
    <source>
        <strain evidence="6">Stay&amp;Tobe</strain>
    </source>
</reference>
<dbReference type="GO" id="GO:0005975">
    <property type="term" value="P:carbohydrate metabolic process"/>
    <property type="evidence" value="ECO:0007669"/>
    <property type="project" value="InterPro"/>
</dbReference>